<dbReference type="PROSITE" id="PS51257">
    <property type="entry name" value="PROKAR_LIPOPROTEIN"/>
    <property type="match status" value="1"/>
</dbReference>
<reference evidence="3" key="1">
    <citation type="submission" date="2017-04" db="EMBL/GenBank/DDBJ databases">
        <title>Function of individual gut microbiota members based on whole genome sequencing of pure cultures obtained from chicken caecum.</title>
        <authorList>
            <person name="Medvecky M."/>
            <person name="Cejkova D."/>
            <person name="Polansky O."/>
            <person name="Karasova D."/>
            <person name="Kubasova T."/>
            <person name="Cizek A."/>
            <person name="Rychlik I."/>
        </authorList>
    </citation>
    <scope>NUCLEOTIDE SEQUENCE [LARGE SCALE GENOMIC DNA]</scope>
    <source>
        <strain evidence="3">An75</strain>
    </source>
</reference>
<dbReference type="AlphaFoldDB" id="A0A1Y3TW88"/>
<keyword evidence="1" id="KW-0732">Signal</keyword>
<evidence type="ECO:0000313" key="2">
    <source>
        <dbReference type="EMBL" id="OUN40844.1"/>
    </source>
</evidence>
<feature type="chain" id="PRO_5038358030" evidence="1">
    <location>
        <begin position="25"/>
        <end position="357"/>
    </location>
</feature>
<sequence>MKKSILNRLFSVLLCMILTFGLTACSEKNVQSDGAEKNVMAAEKEEPKGFSAEAIESIEWLRQDMALEENIAGAVAYLGYRAQDDKTPLTDWMKLYNMNLIEMMPFLLEIPEENILGPGYGDVYCIVPRDEMTSLAVNYVTWKTTGTESHAEASEILYRSEYAEPVLVFVNSQGNAAEPYIEINLVANNGAEATWYPQVDEYHDPILPMNENRELLLIDFWYYGVVTGLEFPENLNEYSWWSVPTEDEIAFCNWVNNDWSIFMYQDNADPPYAGTVELYDISDMNYDLVYTGFWCMEGDCLRLEISDYNGYVVSGSFPVLIQPEGYSLYVEQDRETGICPPFFEEGMTSTDLWQAYG</sequence>
<evidence type="ECO:0000313" key="3">
    <source>
        <dbReference type="Proteomes" id="UP000195455"/>
    </source>
</evidence>
<evidence type="ECO:0000256" key="1">
    <source>
        <dbReference type="SAM" id="SignalP"/>
    </source>
</evidence>
<name>A0A1Y3TW88_9FIRM</name>
<accession>A0A1Y3TW88</accession>
<feature type="signal peptide" evidence="1">
    <location>
        <begin position="1"/>
        <end position="24"/>
    </location>
</feature>
<organism evidence="2 3">
    <name type="scientific">Anaerotignum lactatifermentans</name>
    <dbReference type="NCBI Taxonomy" id="160404"/>
    <lineage>
        <taxon>Bacteria</taxon>
        <taxon>Bacillati</taxon>
        <taxon>Bacillota</taxon>
        <taxon>Clostridia</taxon>
        <taxon>Lachnospirales</taxon>
        <taxon>Anaerotignaceae</taxon>
        <taxon>Anaerotignum</taxon>
    </lineage>
</organism>
<proteinExistence type="predicted"/>
<dbReference type="EMBL" id="NFHM01000028">
    <property type="protein sequence ID" value="OUN40844.1"/>
    <property type="molecule type" value="Genomic_DNA"/>
</dbReference>
<dbReference type="Proteomes" id="UP000195455">
    <property type="component" value="Unassembled WGS sequence"/>
</dbReference>
<gene>
    <name evidence="2" type="ORF">B5G26_13735</name>
</gene>
<protein>
    <submittedName>
        <fullName evidence="2">Uncharacterized protein</fullName>
    </submittedName>
</protein>
<comment type="caution">
    <text evidence="2">The sequence shown here is derived from an EMBL/GenBank/DDBJ whole genome shotgun (WGS) entry which is preliminary data.</text>
</comment>
<dbReference type="RefSeq" id="WP_087990061.1">
    <property type="nucleotide sequence ID" value="NZ_NFHM01000028.1"/>
</dbReference>